<keyword evidence="2" id="KW-0560">Oxidoreductase</keyword>
<protein>
    <submittedName>
        <fullName evidence="4">Short chain dehydrogenase</fullName>
    </submittedName>
</protein>
<proteinExistence type="inferred from homology"/>
<evidence type="ECO:0000313" key="4">
    <source>
        <dbReference type="EMBL" id="KAF6754052.1"/>
    </source>
</evidence>
<dbReference type="PANTHER" id="PTHR43976:SF16">
    <property type="entry name" value="SHORT-CHAIN DEHYDROGENASE_REDUCTASE FAMILY PROTEIN"/>
    <property type="match status" value="1"/>
</dbReference>
<dbReference type="InterPro" id="IPR002347">
    <property type="entry name" value="SDR_fam"/>
</dbReference>
<keyword evidence="5" id="KW-1185">Reference proteome</keyword>
<dbReference type="InterPro" id="IPR051911">
    <property type="entry name" value="SDR_oxidoreductase"/>
</dbReference>
<evidence type="ECO:0000313" key="5">
    <source>
        <dbReference type="Proteomes" id="UP000521943"/>
    </source>
</evidence>
<dbReference type="AlphaFoldDB" id="A0A8H6M7G0"/>
<name>A0A8H6M7G0_9AGAR</name>
<comment type="similarity">
    <text evidence="1 3">Belongs to the short-chain dehydrogenases/reductases (SDR) family.</text>
</comment>
<dbReference type="OrthoDB" id="1274115at2759"/>
<dbReference type="Gene3D" id="3.40.50.720">
    <property type="entry name" value="NAD(P)-binding Rossmann-like Domain"/>
    <property type="match status" value="1"/>
</dbReference>
<organism evidence="4 5">
    <name type="scientific">Ephemerocybe angulata</name>
    <dbReference type="NCBI Taxonomy" id="980116"/>
    <lineage>
        <taxon>Eukaryota</taxon>
        <taxon>Fungi</taxon>
        <taxon>Dikarya</taxon>
        <taxon>Basidiomycota</taxon>
        <taxon>Agaricomycotina</taxon>
        <taxon>Agaricomycetes</taxon>
        <taxon>Agaricomycetidae</taxon>
        <taxon>Agaricales</taxon>
        <taxon>Agaricineae</taxon>
        <taxon>Psathyrellaceae</taxon>
        <taxon>Ephemerocybe</taxon>
    </lineage>
</organism>
<dbReference type="GO" id="GO:0016491">
    <property type="term" value="F:oxidoreductase activity"/>
    <property type="evidence" value="ECO:0007669"/>
    <property type="project" value="UniProtKB-KW"/>
</dbReference>
<dbReference type="EMBL" id="JACGCI010000036">
    <property type="protein sequence ID" value="KAF6754052.1"/>
    <property type="molecule type" value="Genomic_DNA"/>
</dbReference>
<reference evidence="4 5" key="1">
    <citation type="submission" date="2020-07" db="EMBL/GenBank/DDBJ databases">
        <title>Comparative genomics of pyrophilous fungi reveals a link between fire events and developmental genes.</title>
        <authorList>
            <consortium name="DOE Joint Genome Institute"/>
            <person name="Steindorff A.S."/>
            <person name="Carver A."/>
            <person name="Calhoun S."/>
            <person name="Stillman K."/>
            <person name="Liu H."/>
            <person name="Lipzen A."/>
            <person name="Pangilinan J."/>
            <person name="Labutti K."/>
            <person name="Bruns T.D."/>
            <person name="Grigoriev I.V."/>
        </authorList>
    </citation>
    <scope>NUCLEOTIDE SEQUENCE [LARGE SCALE GENOMIC DNA]</scope>
    <source>
        <strain evidence="4 5">CBS 144469</strain>
    </source>
</reference>
<dbReference type="Proteomes" id="UP000521943">
    <property type="component" value="Unassembled WGS sequence"/>
</dbReference>
<gene>
    <name evidence="4" type="ORF">DFP72DRAFT_966284</name>
</gene>
<dbReference type="SUPFAM" id="SSF51735">
    <property type="entry name" value="NAD(P)-binding Rossmann-fold domains"/>
    <property type="match status" value="1"/>
</dbReference>
<dbReference type="Pfam" id="PF00106">
    <property type="entry name" value="adh_short"/>
    <property type="match status" value="1"/>
</dbReference>
<dbReference type="PANTHER" id="PTHR43976">
    <property type="entry name" value="SHORT CHAIN DEHYDROGENASE"/>
    <property type="match status" value="1"/>
</dbReference>
<evidence type="ECO:0000256" key="3">
    <source>
        <dbReference type="RuleBase" id="RU000363"/>
    </source>
</evidence>
<dbReference type="PRINTS" id="PR00081">
    <property type="entry name" value="GDHRDH"/>
</dbReference>
<evidence type="ECO:0000256" key="2">
    <source>
        <dbReference type="ARBA" id="ARBA00023002"/>
    </source>
</evidence>
<dbReference type="CDD" id="cd05374">
    <property type="entry name" value="17beta-HSD-like_SDR_c"/>
    <property type="match status" value="1"/>
</dbReference>
<dbReference type="InterPro" id="IPR036291">
    <property type="entry name" value="NAD(P)-bd_dom_sf"/>
</dbReference>
<sequence length="290" mass="31646">MASSDLVWLITGTSAGLGKVLALAALARGDKVIATTRARSFPQLKDLEAAGAAVLELDVTAPLETLHEAAKKAVDIYGRIDVLVNNAGYICVGTLEELTPEETLANFNTNTFGGLNVARAFLPYMRERRSGTILWMGSIAGWQANPYSGIYGATKWALKAISRSFDKEIASLGLRSISIDWGYTRTTFLAEGQRAAPVSRISDYRSIVDETEAALQAYNGKQPGDPKKGVQAMVDMVHLEGKFEGVRREELPLNLLLGSDAYKFVKGEIEQDSEMLEKWKHITTSTDIVE</sequence>
<comment type="caution">
    <text evidence="4">The sequence shown here is derived from an EMBL/GenBank/DDBJ whole genome shotgun (WGS) entry which is preliminary data.</text>
</comment>
<dbReference type="PRINTS" id="PR00080">
    <property type="entry name" value="SDRFAMILY"/>
</dbReference>
<accession>A0A8H6M7G0</accession>
<evidence type="ECO:0000256" key="1">
    <source>
        <dbReference type="ARBA" id="ARBA00006484"/>
    </source>
</evidence>